<reference evidence="2 3" key="1">
    <citation type="submission" date="2019-08" db="EMBL/GenBank/DDBJ databases">
        <title>The genome sequence of a newly discovered highly antifungal drug resistant Aspergillus species, Aspergillus tanneri NIH 1004.</title>
        <authorList>
            <person name="Mounaud S."/>
            <person name="Singh I."/>
            <person name="Joardar V."/>
            <person name="Pakala S."/>
            <person name="Pakala S."/>
            <person name="Venepally P."/>
            <person name="Chung J.K."/>
            <person name="Losada L."/>
            <person name="Nierman W.C."/>
        </authorList>
    </citation>
    <scope>NUCLEOTIDE SEQUENCE [LARGE SCALE GENOMIC DNA]</scope>
    <source>
        <strain evidence="2 3">NIH1004</strain>
    </source>
</reference>
<comment type="caution">
    <text evidence="2">The sequence shown here is derived from an EMBL/GenBank/DDBJ whole genome shotgun (WGS) entry which is preliminary data.</text>
</comment>
<feature type="compositionally biased region" description="Basic and acidic residues" evidence="1">
    <location>
        <begin position="87"/>
        <end position="97"/>
    </location>
</feature>
<accession>A0A5M9MG50</accession>
<proteinExistence type="predicted"/>
<organism evidence="2 3">
    <name type="scientific">Aspergillus tanneri</name>
    <dbReference type="NCBI Taxonomy" id="1220188"/>
    <lineage>
        <taxon>Eukaryota</taxon>
        <taxon>Fungi</taxon>
        <taxon>Dikarya</taxon>
        <taxon>Ascomycota</taxon>
        <taxon>Pezizomycotina</taxon>
        <taxon>Eurotiomycetes</taxon>
        <taxon>Eurotiomycetidae</taxon>
        <taxon>Eurotiales</taxon>
        <taxon>Aspergillaceae</taxon>
        <taxon>Aspergillus</taxon>
        <taxon>Aspergillus subgen. Circumdati</taxon>
    </lineage>
</organism>
<dbReference type="PANTHER" id="PTHR42345:SF2">
    <property type="entry name" value="HELICASE-LIKE PROTEIN"/>
    <property type="match status" value="1"/>
</dbReference>
<dbReference type="RefSeq" id="XP_033422841.1">
    <property type="nucleotide sequence ID" value="XM_033574823.1"/>
</dbReference>
<feature type="region of interest" description="Disordered" evidence="1">
    <location>
        <begin position="1"/>
        <end position="41"/>
    </location>
</feature>
<evidence type="ECO:0000313" key="2">
    <source>
        <dbReference type="EMBL" id="KAA8643479.1"/>
    </source>
</evidence>
<gene>
    <name evidence="2" type="ORF">ATNIH1004_010248</name>
</gene>
<dbReference type="Proteomes" id="UP000324241">
    <property type="component" value="Unassembled WGS sequence"/>
</dbReference>
<dbReference type="AlphaFoldDB" id="A0A5M9MG50"/>
<dbReference type="EMBL" id="QUQM01000005">
    <property type="protein sequence ID" value="KAA8643479.1"/>
    <property type="molecule type" value="Genomic_DNA"/>
</dbReference>
<dbReference type="VEuPathDB" id="FungiDB:EYZ11_009941"/>
<sequence>MSFFFGRRHSVSGAPPPGGAAPASSGRRRKSLPHTLRPHNEGLHEQGFFHRLFERHQHSEATDPAVVTGVHDTVDKNNTALASKEQASSEKLPEPSHVKSTAKPHRHRHVITSSEPQLSNKDIAVLFSGAPYFLLEGNDKTGHFSPQVIFPFDDHDPFVQNLWDRKPLAHASYTLCTLHAHLPLPDGWVIRGETPIRPESWKRTGAPKRASFDVGIFETPNMLSMNGKDPGSVGYRHFLELPVSDSARYIGPARLRPMLDYVQLSRLPAIKAYELMEHYNDPYSRCADGTVHDRKQLLREGPSAWRSIGVRDIDLNSLVARLQNLTSLRHEILHGKRVTTILERESAQDLSNELFTKFLYPLPRFLWSGVDNPHGIKAQIKALTVVLATPGAWVDFSLVEWRLRAGQLLWEAAPHADGDFFDPSVCQKPWMHPTIERKWYLVQMLLAAELLLRLDATVRVGILGHSNELSISSEDIHYFNVTRNAKVDWDIVVLRRLVDSFNASYSPNKPGIASGDNSLSSTHPSDKQHHRVFDGLFHRQSSPSKVGPESSWNCHLVPTRISQQLQGLFVFAENIGWPGLEALKERLCPSIGNFTANRTIVDAYNSPVHNAVPDGLEMGSRVDEMYSRSPSRRRLLLHCSQDPLEIGGWITRSWLSGFVIPGEMVSHILMATILENDPAAMAQLGPLANLYGGFSYSGRSWWSKQCFIARVLASLEGTKECMGWLSSPILPRDSQTSEDIHSRWFEVVVKPAPRNPGVPRIKQGKKVALDSTFLPSSNLMSGAFSLPTDGPMSGESKVKITFETLDFSGHDEQPLQGEPHLVVYKASMSFCLNSDILRSPRTVSFPLTFNVNFIASYGCRPPAGFAPLPASPSMPGTNHNTSSASHKHHRLPGHPLHSKYSYKVIPIDALAEPDALEKFSEEDSVAGLERRQVIVLDARGSRDKETFARAWCASAGYNAIIGRVGRTCLACCIREACAISVKIVIRVDDGPSCRTPCVQTIPMQEANEQ</sequence>
<evidence type="ECO:0000256" key="1">
    <source>
        <dbReference type="SAM" id="MobiDB-lite"/>
    </source>
</evidence>
<name>A0A5M9MG50_9EURO</name>
<dbReference type="PANTHER" id="PTHR42345">
    <property type="entry name" value="TPR_REGION DOMAIN-CONTAINING PROTEIN"/>
    <property type="match status" value="1"/>
</dbReference>
<dbReference type="OrthoDB" id="20872at2759"/>
<protein>
    <submittedName>
        <fullName evidence="2">Uncharacterized protein</fullName>
    </submittedName>
</protein>
<feature type="compositionally biased region" description="Basic residues" evidence="1">
    <location>
        <begin position="1"/>
        <end position="10"/>
    </location>
</feature>
<evidence type="ECO:0000313" key="3">
    <source>
        <dbReference type="Proteomes" id="UP000324241"/>
    </source>
</evidence>
<feature type="region of interest" description="Disordered" evidence="1">
    <location>
        <begin position="83"/>
        <end position="114"/>
    </location>
</feature>
<feature type="compositionally biased region" description="Basic residues" evidence="1">
    <location>
        <begin position="100"/>
        <end position="110"/>
    </location>
</feature>
<dbReference type="GeneID" id="54332950"/>